<accession>A0ABS8AYJ2</accession>
<gene>
    <name evidence="3" type="ORF">LGH74_22840</name>
</gene>
<proteinExistence type="predicted"/>
<dbReference type="InterPro" id="IPR010982">
    <property type="entry name" value="Lambda_DNA-bd_dom_sf"/>
</dbReference>
<reference evidence="3" key="1">
    <citation type="submission" date="2021-10" db="EMBL/GenBank/DDBJ databases">
        <authorList>
            <person name="Dean J.D."/>
            <person name="Kim M.K."/>
            <person name="Newey C.N."/>
            <person name="Stoker T.S."/>
            <person name="Thompson D.W."/>
            <person name="Grose J.H."/>
        </authorList>
    </citation>
    <scope>NUCLEOTIDE SEQUENCE</scope>
    <source>
        <strain evidence="3">BT178</strain>
    </source>
</reference>
<feature type="region of interest" description="Disordered" evidence="1">
    <location>
        <begin position="63"/>
        <end position="83"/>
    </location>
</feature>
<evidence type="ECO:0000313" key="4">
    <source>
        <dbReference type="Proteomes" id="UP001165296"/>
    </source>
</evidence>
<sequence>MPRRAFPSATLAAAVRAHFGLSQVELAAFIGTSRSHLAEVEAGRKQLGPGPDQRLQVLARQLPPPDGHGPVPPAFTAAEAPAPTKATATAAAAAEAAEGLSALRQRLARCQWLRTRLRFETSHRHQPGQARHQRRLWAVQVLGPLLAAPLPQPDWLAPGGPTLPLPPYPRATPDAPRDTHWLQGLALRLAATPAPLPPAAAALARARLAGLDAEIQVLTAAIVEFVKQEV</sequence>
<feature type="compositionally biased region" description="Low complexity" evidence="1">
    <location>
        <begin position="74"/>
        <end position="83"/>
    </location>
</feature>
<dbReference type="Proteomes" id="UP001165296">
    <property type="component" value="Unassembled WGS sequence"/>
</dbReference>
<dbReference type="EMBL" id="JAJADR010000012">
    <property type="protein sequence ID" value="MCB2410843.1"/>
    <property type="molecule type" value="Genomic_DNA"/>
</dbReference>
<dbReference type="SUPFAM" id="SSF47413">
    <property type="entry name" value="lambda repressor-like DNA-binding domains"/>
    <property type="match status" value="1"/>
</dbReference>
<dbReference type="Gene3D" id="1.10.260.40">
    <property type="entry name" value="lambda repressor-like DNA-binding domains"/>
    <property type="match status" value="1"/>
</dbReference>
<dbReference type="InterPro" id="IPR001387">
    <property type="entry name" value="Cro/C1-type_HTH"/>
</dbReference>
<name>A0ABS8AYJ2_9BACT</name>
<evidence type="ECO:0000313" key="3">
    <source>
        <dbReference type="EMBL" id="MCB2410843.1"/>
    </source>
</evidence>
<organism evidence="3 4">
    <name type="scientific">Hymenobacter lucidus</name>
    <dbReference type="NCBI Taxonomy" id="2880930"/>
    <lineage>
        <taxon>Bacteria</taxon>
        <taxon>Pseudomonadati</taxon>
        <taxon>Bacteroidota</taxon>
        <taxon>Cytophagia</taxon>
        <taxon>Cytophagales</taxon>
        <taxon>Hymenobacteraceae</taxon>
        <taxon>Hymenobacter</taxon>
    </lineage>
</organism>
<keyword evidence="4" id="KW-1185">Reference proteome</keyword>
<evidence type="ECO:0000256" key="1">
    <source>
        <dbReference type="SAM" id="MobiDB-lite"/>
    </source>
</evidence>
<dbReference type="Pfam" id="PF01381">
    <property type="entry name" value="HTH_3"/>
    <property type="match status" value="1"/>
</dbReference>
<feature type="domain" description="HTH cro/C1-type" evidence="2">
    <location>
        <begin position="14"/>
        <end position="46"/>
    </location>
</feature>
<feature type="compositionally biased region" description="Pro residues" evidence="1">
    <location>
        <begin position="63"/>
        <end position="73"/>
    </location>
</feature>
<comment type="caution">
    <text evidence="3">The sequence shown here is derived from an EMBL/GenBank/DDBJ whole genome shotgun (WGS) entry which is preliminary data.</text>
</comment>
<dbReference type="CDD" id="cd00093">
    <property type="entry name" value="HTH_XRE"/>
    <property type="match status" value="1"/>
</dbReference>
<protein>
    <submittedName>
        <fullName evidence="3">Helix-turn-helix domain-containing protein</fullName>
    </submittedName>
</protein>
<evidence type="ECO:0000259" key="2">
    <source>
        <dbReference type="Pfam" id="PF01381"/>
    </source>
</evidence>
<dbReference type="RefSeq" id="WP_226180298.1">
    <property type="nucleotide sequence ID" value="NZ_JAJADR010000012.1"/>
</dbReference>